<reference evidence="7" key="2">
    <citation type="submission" date="2012-11" db="EMBL/GenBank/DDBJ databases">
        <authorList>
            <person name="Kuo A."/>
            <person name="Curtis B.A."/>
            <person name="Tanifuji G."/>
            <person name="Burki F."/>
            <person name="Gruber A."/>
            <person name="Irimia M."/>
            <person name="Maruyama S."/>
            <person name="Arias M.C."/>
            <person name="Ball S.G."/>
            <person name="Gile G.H."/>
            <person name="Hirakawa Y."/>
            <person name="Hopkins J.F."/>
            <person name="Rensing S.A."/>
            <person name="Schmutz J."/>
            <person name="Symeonidi A."/>
            <person name="Elias M."/>
            <person name="Eveleigh R.J."/>
            <person name="Herman E.K."/>
            <person name="Klute M.J."/>
            <person name="Nakayama T."/>
            <person name="Obornik M."/>
            <person name="Reyes-Prieto A."/>
            <person name="Armbrust E.V."/>
            <person name="Aves S.J."/>
            <person name="Beiko R.G."/>
            <person name="Coutinho P."/>
            <person name="Dacks J.B."/>
            <person name="Durnford D.G."/>
            <person name="Fast N.M."/>
            <person name="Green B.R."/>
            <person name="Grisdale C."/>
            <person name="Hempe F."/>
            <person name="Henrissat B."/>
            <person name="Hoppner M.P."/>
            <person name="Ishida K.-I."/>
            <person name="Kim E."/>
            <person name="Koreny L."/>
            <person name="Kroth P.G."/>
            <person name="Liu Y."/>
            <person name="Malik S.-B."/>
            <person name="Maier U.G."/>
            <person name="McRose D."/>
            <person name="Mock T."/>
            <person name="Neilson J.A."/>
            <person name="Onodera N.T."/>
            <person name="Poole A.M."/>
            <person name="Pritham E.J."/>
            <person name="Richards T.A."/>
            <person name="Rocap G."/>
            <person name="Roy S.W."/>
            <person name="Sarai C."/>
            <person name="Schaack S."/>
            <person name="Shirato S."/>
            <person name="Slamovits C.H."/>
            <person name="Spencer D.F."/>
            <person name="Suzuki S."/>
            <person name="Worden A.Z."/>
            <person name="Zauner S."/>
            <person name="Barry K."/>
            <person name="Bell C."/>
            <person name="Bharti A.K."/>
            <person name="Crow J.A."/>
            <person name="Grimwood J."/>
            <person name="Kramer R."/>
            <person name="Lindquist E."/>
            <person name="Lucas S."/>
            <person name="Salamov A."/>
            <person name="McFadden G.I."/>
            <person name="Lane C.E."/>
            <person name="Keeling P.J."/>
            <person name="Gray M.W."/>
            <person name="Grigoriev I.V."/>
            <person name="Archibald J.M."/>
        </authorList>
    </citation>
    <scope>NUCLEOTIDE SEQUENCE</scope>
    <source>
        <strain evidence="7">CCMP2712</strain>
    </source>
</reference>
<feature type="repeat" description="ANK" evidence="3">
    <location>
        <begin position="70"/>
        <end position="104"/>
    </location>
</feature>
<gene>
    <name evidence="5" type="ORF">GUITHDRAFT_108733</name>
</gene>
<dbReference type="SUPFAM" id="SSF48403">
    <property type="entry name" value="Ankyrin repeat"/>
    <property type="match status" value="1"/>
</dbReference>
<reference evidence="6" key="3">
    <citation type="submission" date="2015-06" db="UniProtKB">
        <authorList>
            <consortium name="EnsemblProtists"/>
        </authorList>
    </citation>
    <scope>IDENTIFICATION</scope>
</reference>
<dbReference type="PANTHER" id="PTHR24171">
    <property type="entry name" value="ANKYRIN REPEAT DOMAIN-CONTAINING PROTEIN 39-RELATED"/>
    <property type="match status" value="1"/>
</dbReference>
<dbReference type="GeneID" id="17302184"/>
<dbReference type="AlphaFoldDB" id="L1JBH1"/>
<dbReference type="EnsemblProtists" id="EKX45469">
    <property type="protein sequence ID" value="EKX45469"/>
    <property type="gene ID" value="GUITHDRAFT_108733"/>
</dbReference>
<accession>L1JBH1</accession>
<dbReference type="Pfam" id="PF12796">
    <property type="entry name" value="Ank_2"/>
    <property type="match status" value="1"/>
</dbReference>
<feature type="region of interest" description="Disordered" evidence="4">
    <location>
        <begin position="340"/>
        <end position="364"/>
    </location>
</feature>
<proteinExistence type="predicted"/>
<protein>
    <submittedName>
        <fullName evidence="5 6">Uncharacterized protein</fullName>
    </submittedName>
</protein>
<organism evidence="5">
    <name type="scientific">Guillardia theta (strain CCMP2712)</name>
    <name type="common">Cryptophyte</name>
    <dbReference type="NCBI Taxonomy" id="905079"/>
    <lineage>
        <taxon>Eukaryota</taxon>
        <taxon>Cryptophyceae</taxon>
        <taxon>Pyrenomonadales</taxon>
        <taxon>Geminigeraceae</taxon>
        <taxon>Guillardia</taxon>
    </lineage>
</organism>
<evidence type="ECO:0000313" key="7">
    <source>
        <dbReference type="Proteomes" id="UP000011087"/>
    </source>
</evidence>
<evidence type="ECO:0000256" key="3">
    <source>
        <dbReference type="PROSITE-ProRule" id="PRU00023"/>
    </source>
</evidence>
<dbReference type="OrthoDB" id="194358at2759"/>
<feature type="compositionally biased region" description="Acidic residues" evidence="4">
    <location>
        <begin position="354"/>
        <end position="364"/>
    </location>
</feature>
<dbReference type="HOGENOM" id="CLU_761741_0_0_1"/>
<dbReference type="PaxDb" id="55529-EKX45469"/>
<evidence type="ECO:0000256" key="2">
    <source>
        <dbReference type="ARBA" id="ARBA00023043"/>
    </source>
</evidence>
<keyword evidence="1" id="KW-0677">Repeat</keyword>
<evidence type="ECO:0000256" key="4">
    <source>
        <dbReference type="SAM" id="MobiDB-lite"/>
    </source>
</evidence>
<dbReference type="KEGG" id="gtt:GUITHDRAFT_108733"/>
<sequence length="364" mass="40762">MSYVREILRRAKIERGELPNEKYLNRTEEELKQIDADELLWFGASQGDVALVRQAISEGANVNSIDPSKNNQTALHCACDMMTGYLDVVEVLTAHGASVNAVNCFNTTPLHQAAFWAHKDVVVKLLELGADPVAKNDAEMTPLLNADAEWKVNSRPLPIREVADERKHTFEDPNKGGWGQRLRTPAHRKEVLDILHAAAGNRSYGRGADPLLGGLKFPDVWDEWNEEAEIVNPLSRKRKVPGSIPPPRNFLTPAQTKIKWNWTLEEVIDEAIDKQWEEDKHLMEAYGINPNEEETSESKLFSDELKDKNSDGSSADTDKIMEEFHKPELDMFGNEMEDEIAGSIGPGSNRVLIDDDGQDDAGLQ</sequence>
<evidence type="ECO:0000313" key="6">
    <source>
        <dbReference type="EnsemblProtists" id="EKX45469"/>
    </source>
</evidence>
<dbReference type="SMART" id="SM00248">
    <property type="entry name" value="ANK"/>
    <property type="match status" value="3"/>
</dbReference>
<dbReference type="Gene3D" id="1.25.40.20">
    <property type="entry name" value="Ankyrin repeat-containing domain"/>
    <property type="match status" value="1"/>
</dbReference>
<keyword evidence="2 3" id="KW-0040">ANK repeat</keyword>
<dbReference type="RefSeq" id="XP_005832449.1">
    <property type="nucleotide sequence ID" value="XM_005832392.1"/>
</dbReference>
<feature type="compositionally biased region" description="Basic and acidic residues" evidence="4">
    <location>
        <begin position="296"/>
        <end position="319"/>
    </location>
</feature>
<dbReference type="InterPro" id="IPR002110">
    <property type="entry name" value="Ankyrin_rpt"/>
</dbReference>
<dbReference type="PROSITE" id="PS50297">
    <property type="entry name" value="ANK_REP_REGION"/>
    <property type="match status" value="1"/>
</dbReference>
<reference evidence="5 7" key="1">
    <citation type="journal article" date="2012" name="Nature">
        <title>Algal genomes reveal evolutionary mosaicism and the fate of nucleomorphs.</title>
        <authorList>
            <consortium name="DOE Joint Genome Institute"/>
            <person name="Curtis B.A."/>
            <person name="Tanifuji G."/>
            <person name="Burki F."/>
            <person name="Gruber A."/>
            <person name="Irimia M."/>
            <person name="Maruyama S."/>
            <person name="Arias M.C."/>
            <person name="Ball S.G."/>
            <person name="Gile G.H."/>
            <person name="Hirakawa Y."/>
            <person name="Hopkins J.F."/>
            <person name="Kuo A."/>
            <person name="Rensing S.A."/>
            <person name="Schmutz J."/>
            <person name="Symeonidi A."/>
            <person name="Elias M."/>
            <person name="Eveleigh R.J."/>
            <person name="Herman E.K."/>
            <person name="Klute M.J."/>
            <person name="Nakayama T."/>
            <person name="Obornik M."/>
            <person name="Reyes-Prieto A."/>
            <person name="Armbrust E.V."/>
            <person name="Aves S.J."/>
            <person name="Beiko R.G."/>
            <person name="Coutinho P."/>
            <person name="Dacks J.B."/>
            <person name="Durnford D.G."/>
            <person name="Fast N.M."/>
            <person name="Green B.R."/>
            <person name="Grisdale C.J."/>
            <person name="Hempel F."/>
            <person name="Henrissat B."/>
            <person name="Hoppner M.P."/>
            <person name="Ishida K."/>
            <person name="Kim E."/>
            <person name="Koreny L."/>
            <person name="Kroth P.G."/>
            <person name="Liu Y."/>
            <person name="Malik S.B."/>
            <person name="Maier U.G."/>
            <person name="McRose D."/>
            <person name="Mock T."/>
            <person name="Neilson J.A."/>
            <person name="Onodera N.T."/>
            <person name="Poole A.M."/>
            <person name="Pritham E.J."/>
            <person name="Richards T.A."/>
            <person name="Rocap G."/>
            <person name="Roy S.W."/>
            <person name="Sarai C."/>
            <person name="Schaack S."/>
            <person name="Shirato S."/>
            <person name="Slamovits C.H."/>
            <person name="Spencer D.F."/>
            <person name="Suzuki S."/>
            <person name="Worden A.Z."/>
            <person name="Zauner S."/>
            <person name="Barry K."/>
            <person name="Bell C."/>
            <person name="Bharti A.K."/>
            <person name="Crow J.A."/>
            <person name="Grimwood J."/>
            <person name="Kramer R."/>
            <person name="Lindquist E."/>
            <person name="Lucas S."/>
            <person name="Salamov A."/>
            <person name="McFadden G.I."/>
            <person name="Lane C.E."/>
            <person name="Keeling P.J."/>
            <person name="Gray M.W."/>
            <person name="Grigoriev I.V."/>
            <person name="Archibald J.M."/>
        </authorList>
    </citation>
    <scope>NUCLEOTIDE SEQUENCE</scope>
    <source>
        <strain evidence="5 7">CCMP2712</strain>
    </source>
</reference>
<dbReference type="EMBL" id="JH992999">
    <property type="protein sequence ID" value="EKX45469.1"/>
    <property type="molecule type" value="Genomic_DNA"/>
</dbReference>
<dbReference type="Proteomes" id="UP000011087">
    <property type="component" value="Unassembled WGS sequence"/>
</dbReference>
<evidence type="ECO:0000256" key="1">
    <source>
        <dbReference type="ARBA" id="ARBA00022737"/>
    </source>
</evidence>
<dbReference type="InterPro" id="IPR036770">
    <property type="entry name" value="Ankyrin_rpt-contain_sf"/>
</dbReference>
<dbReference type="PROSITE" id="PS50088">
    <property type="entry name" value="ANK_REPEAT"/>
    <property type="match status" value="2"/>
</dbReference>
<feature type="repeat" description="ANK" evidence="3">
    <location>
        <begin position="105"/>
        <end position="137"/>
    </location>
</feature>
<name>L1JBH1_GUITC</name>
<feature type="region of interest" description="Disordered" evidence="4">
    <location>
        <begin position="287"/>
        <end position="319"/>
    </location>
</feature>
<dbReference type="PANTHER" id="PTHR24171:SF9">
    <property type="entry name" value="ANKYRIN REPEAT DOMAIN-CONTAINING PROTEIN 39"/>
    <property type="match status" value="1"/>
</dbReference>
<evidence type="ECO:0000313" key="5">
    <source>
        <dbReference type="EMBL" id="EKX45469.1"/>
    </source>
</evidence>
<keyword evidence="7" id="KW-1185">Reference proteome</keyword>